<protein>
    <submittedName>
        <fullName evidence="2">Uncharacterized protein</fullName>
    </submittedName>
</protein>
<comment type="caution">
    <text evidence="2">The sequence shown here is derived from an EMBL/GenBank/DDBJ whole genome shotgun (WGS) entry which is preliminary data.</text>
</comment>
<dbReference type="OrthoDB" id="5136305at2759"/>
<feature type="transmembrane region" description="Helical" evidence="1">
    <location>
        <begin position="12"/>
        <end position="28"/>
    </location>
</feature>
<dbReference type="EMBL" id="CABFOC020000035">
    <property type="protein sequence ID" value="CAH0050540.1"/>
    <property type="molecule type" value="Genomic_DNA"/>
</dbReference>
<accession>A0A9N9Z817</accession>
<evidence type="ECO:0000313" key="3">
    <source>
        <dbReference type="Proteomes" id="UP000775872"/>
    </source>
</evidence>
<dbReference type="AlphaFoldDB" id="A0A9N9Z817"/>
<organism evidence="2 3">
    <name type="scientific">Clonostachys solani</name>
    <dbReference type="NCBI Taxonomy" id="160281"/>
    <lineage>
        <taxon>Eukaryota</taxon>
        <taxon>Fungi</taxon>
        <taxon>Dikarya</taxon>
        <taxon>Ascomycota</taxon>
        <taxon>Pezizomycotina</taxon>
        <taxon>Sordariomycetes</taxon>
        <taxon>Hypocreomycetidae</taxon>
        <taxon>Hypocreales</taxon>
        <taxon>Bionectriaceae</taxon>
        <taxon>Clonostachys</taxon>
    </lineage>
</organism>
<name>A0A9N9Z817_9HYPO</name>
<dbReference type="Proteomes" id="UP000775872">
    <property type="component" value="Unassembled WGS sequence"/>
</dbReference>
<gene>
    <name evidence="2" type="ORF">CSOL1703_00002513</name>
</gene>
<feature type="transmembrane region" description="Helical" evidence="1">
    <location>
        <begin position="65"/>
        <end position="87"/>
    </location>
</feature>
<reference evidence="2 3" key="2">
    <citation type="submission" date="2021-10" db="EMBL/GenBank/DDBJ databases">
        <authorList>
            <person name="Piombo E."/>
        </authorList>
    </citation>
    <scope>NUCLEOTIDE SEQUENCE [LARGE SCALE GENOMIC DNA]</scope>
</reference>
<keyword evidence="1" id="KW-1133">Transmembrane helix</keyword>
<sequence length="209" mass="23586">MLSTKLHQDHWVVSMLLAVIYYVLSSVLNFKPMAFMRLSEISGLASLYFVFFQPTTELADNSYKLAAGVHLLCLGAYTSGTGIPQLIGARHAYLVHYWMVYNVLGFFESLRRRAPQRRSNAFHSVLMGFNTNPGLGCLTKTFAFIICSAFFFVFVLVSFTLTELLTGVQIRRDPHGISELVIFAILSKMGINIAEFNLKLWNLELTGLR</sequence>
<proteinExistence type="predicted"/>
<keyword evidence="1" id="KW-0472">Membrane</keyword>
<evidence type="ECO:0000313" key="2">
    <source>
        <dbReference type="EMBL" id="CAH0050540.1"/>
    </source>
</evidence>
<evidence type="ECO:0000256" key="1">
    <source>
        <dbReference type="SAM" id="Phobius"/>
    </source>
</evidence>
<feature type="transmembrane region" description="Helical" evidence="1">
    <location>
        <begin position="142"/>
        <end position="161"/>
    </location>
</feature>
<keyword evidence="3" id="KW-1185">Reference proteome</keyword>
<reference evidence="3" key="1">
    <citation type="submission" date="2019-06" db="EMBL/GenBank/DDBJ databases">
        <authorList>
            <person name="Broberg M."/>
        </authorList>
    </citation>
    <scope>NUCLEOTIDE SEQUENCE [LARGE SCALE GENOMIC DNA]</scope>
</reference>
<keyword evidence="1" id="KW-0812">Transmembrane</keyword>